<evidence type="ECO:0000313" key="2">
    <source>
        <dbReference type="Proteomes" id="UP000030759"/>
    </source>
</evidence>
<dbReference type="AlphaFoldDB" id="A0A061IHD6"/>
<organism evidence="1 2">
    <name type="scientific">Cricetulus griseus</name>
    <name type="common">Chinese hamster</name>
    <name type="synonym">Cricetulus barabensis griseus</name>
    <dbReference type="NCBI Taxonomy" id="10029"/>
    <lineage>
        <taxon>Eukaryota</taxon>
        <taxon>Metazoa</taxon>
        <taxon>Chordata</taxon>
        <taxon>Craniata</taxon>
        <taxon>Vertebrata</taxon>
        <taxon>Euteleostomi</taxon>
        <taxon>Mammalia</taxon>
        <taxon>Eutheria</taxon>
        <taxon>Euarchontoglires</taxon>
        <taxon>Glires</taxon>
        <taxon>Rodentia</taxon>
        <taxon>Myomorpha</taxon>
        <taxon>Muroidea</taxon>
        <taxon>Cricetidae</taxon>
        <taxon>Cricetinae</taxon>
        <taxon>Cricetulus</taxon>
    </lineage>
</organism>
<protein>
    <submittedName>
        <fullName evidence="1">Uncharacterized protein</fullName>
    </submittedName>
</protein>
<feature type="non-terminal residue" evidence="1">
    <location>
        <position position="1"/>
    </location>
</feature>
<name>A0A061IHD6_CRIGR</name>
<reference evidence="2" key="1">
    <citation type="journal article" date="2013" name="Nat. Biotechnol.">
        <title>Chinese hamster genome sequenced from sorted chromosomes.</title>
        <authorList>
            <person name="Brinkrolf K."/>
            <person name="Rupp O."/>
            <person name="Laux H."/>
            <person name="Kollin F."/>
            <person name="Ernst W."/>
            <person name="Linke B."/>
            <person name="Kofler R."/>
            <person name="Romand S."/>
            <person name="Hesse F."/>
            <person name="Budach W.E."/>
            <person name="Galosy S."/>
            <person name="Muller D."/>
            <person name="Noll T."/>
            <person name="Wienberg J."/>
            <person name="Jostock T."/>
            <person name="Leonard M."/>
            <person name="Grillari J."/>
            <person name="Tauch A."/>
            <person name="Goesmann A."/>
            <person name="Helk B."/>
            <person name="Mott J.E."/>
            <person name="Puhler A."/>
            <person name="Borth N."/>
        </authorList>
    </citation>
    <scope>NUCLEOTIDE SEQUENCE [LARGE SCALE GENOMIC DNA]</scope>
    <source>
        <strain evidence="2">17A/GY</strain>
    </source>
</reference>
<accession>A0A061IHD6</accession>
<sequence>PPGTNRSNLVLSHQCVSWLRWLFFRHNSPASYGMQPYSHVTGTKEPLGIFCRHLRDCEMIPLIPSSELGKDHLPGGDTAHNCSHQSSDKKMPYRLAYRPISQIKMWNFQLFLQHHNCLHATLLYHDYNGLHL</sequence>
<evidence type="ECO:0000313" key="1">
    <source>
        <dbReference type="EMBL" id="ERE87674.1"/>
    </source>
</evidence>
<dbReference type="EMBL" id="KE667049">
    <property type="protein sequence ID" value="ERE87674.1"/>
    <property type="molecule type" value="Genomic_DNA"/>
</dbReference>
<gene>
    <name evidence="1" type="ORF">H671_1g3612</name>
</gene>
<proteinExistence type="predicted"/>
<dbReference type="Proteomes" id="UP000030759">
    <property type="component" value="Unassembled WGS sequence"/>
</dbReference>